<gene>
    <name evidence="2" type="ORF">ACFQ1M_02660</name>
</gene>
<evidence type="ECO:0000313" key="3">
    <source>
        <dbReference type="Proteomes" id="UP001596978"/>
    </source>
</evidence>
<feature type="transmembrane region" description="Helical" evidence="1">
    <location>
        <begin position="70"/>
        <end position="88"/>
    </location>
</feature>
<evidence type="ECO:0000313" key="2">
    <source>
        <dbReference type="EMBL" id="MFD0861097.1"/>
    </source>
</evidence>
<reference evidence="3" key="1">
    <citation type="journal article" date="2019" name="Int. J. Syst. Evol. Microbiol.">
        <title>The Global Catalogue of Microorganisms (GCM) 10K type strain sequencing project: providing services to taxonomists for standard genome sequencing and annotation.</title>
        <authorList>
            <consortium name="The Broad Institute Genomics Platform"/>
            <consortium name="The Broad Institute Genome Sequencing Center for Infectious Disease"/>
            <person name="Wu L."/>
            <person name="Ma J."/>
        </authorList>
    </citation>
    <scope>NUCLEOTIDE SEQUENCE [LARGE SCALE GENOMIC DNA]</scope>
    <source>
        <strain evidence="3">CCUG 62952</strain>
    </source>
</reference>
<feature type="transmembrane region" description="Helical" evidence="1">
    <location>
        <begin position="7"/>
        <end position="26"/>
    </location>
</feature>
<organism evidence="2 3">
    <name type="scientific">Sungkyunkwania multivorans</name>
    <dbReference type="NCBI Taxonomy" id="1173618"/>
    <lineage>
        <taxon>Bacteria</taxon>
        <taxon>Pseudomonadati</taxon>
        <taxon>Bacteroidota</taxon>
        <taxon>Flavobacteriia</taxon>
        <taxon>Flavobacteriales</taxon>
        <taxon>Flavobacteriaceae</taxon>
        <taxon>Sungkyunkwania</taxon>
    </lineage>
</organism>
<feature type="transmembrane region" description="Helical" evidence="1">
    <location>
        <begin position="120"/>
        <end position="138"/>
    </location>
</feature>
<dbReference type="Proteomes" id="UP001596978">
    <property type="component" value="Unassembled WGS sequence"/>
</dbReference>
<comment type="caution">
    <text evidence="2">The sequence shown here is derived from an EMBL/GenBank/DDBJ whole genome shotgun (WGS) entry which is preliminary data.</text>
</comment>
<dbReference type="RefSeq" id="WP_386403472.1">
    <property type="nucleotide sequence ID" value="NZ_JBHTJH010000003.1"/>
</dbReference>
<accession>A0ABW3CVK5</accession>
<proteinExistence type="predicted"/>
<dbReference type="EMBL" id="JBHTJH010000003">
    <property type="protein sequence ID" value="MFD0861097.1"/>
    <property type="molecule type" value="Genomic_DNA"/>
</dbReference>
<keyword evidence="3" id="KW-1185">Reference proteome</keyword>
<sequence>MKISKIVGIIAIILSVIGVIFFLMIANGGEESSMIGPMLQLGYIMIAMAAIAAIFFGLKAAISGGNIKKTLISLVGLIVIVGLGYGLSDVSTDLIQEFANRKQPIIVEESTSKYVGTGLYVFYIFALIAIGSIIWGGIRKILIK</sequence>
<keyword evidence="1" id="KW-0812">Transmembrane</keyword>
<keyword evidence="1" id="KW-1133">Transmembrane helix</keyword>
<feature type="transmembrane region" description="Helical" evidence="1">
    <location>
        <begin position="38"/>
        <end position="58"/>
    </location>
</feature>
<evidence type="ECO:0000256" key="1">
    <source>
        <dbReference type="SAM" id="Phobius"/>
    </source>
</evidence>
<name>A0ABW3CVK5_9FLAO</name>
<keyword evidence="1" id="KW-0472">Membrane</keyword>
<protein>
    <submittedName>
        <fullName evidence="2">Uncharacterized protein</fullName>
    </submittedName>
</protein>